<proteinExistence type="predicted"/>
<dbReference type="EMBL" id="CAEKDK010000006">
    <property type="protein sequence ID" value="CAB4284490.1"/>
    <property type="molecule type" value="Genomic_DNA"/>
</dbReference>
<name>A0A6J5V638_PRUAR</name>
<accession>A0A6J5V638</accession>
<feature type="compositionally biased region" description="Low complexity" evidence="1">
    <location>
        <begin position="29"/>
        <end position="45"/>
    </location>
</feature>
<evidence type="ECO:0000313" key="2">
    <source>
        <dbReference type="EMBL" id="CAB4284490.1"/>
    </source>
</evidence>
<evidence type="ECO:0000256" key="1">
    <source>
        <dbReference type="SAM" id="MobiDB-lite"/>
    </source>
</evidence>
<reference evidence="2 3" key="1">
    <citation type="submission" date="2020-05" db="EMBL/GenBank/DDBJ databases">
        <authorList>
            <person name="Campoy J."/>
            <person name="Schneeberger K."/>
            <person name="Spophaly S."/>
        </authorList>
    </citation>
    <scope>NUCLEOTIDE SEQUENCE [LARGE SCALE GENOMIC DNA]</scope>
    <source>
        <strain evidence="2">PruArmRojPasFocal</strain>
    </source>
</reference>
<sequence length="158" mass="18029">MAERKRAKTTSTCSPLATVEEIQRRLVRPSSTSISPPPTSTFSLPDDFQSCHMAPDSSQFKLRTTTKKLEDYLDSVLLSQISSKLSRAKKVPGTKLQEKEVKDFEWPIDELKVLADSDKDDVNLKEDLDLIEEFGDRDVESCTPFRRFEQITARRFKG</sequence>
<protein>
    <submittedName>
        <fullName evidence="2">Uncharacterized protein</fullName>
    </submittedName>
</protein>
<dbReference type="Proteomes" id="UP000507222">
    <property type="component" value="Unassembled WGS sequence"/>
</dbReference>
<dbReference type="AlphaFoldDB" id="A0A6J5V638"/>
<evidence type="ECO:0000313" key="3">
    <source>
        <dbReference type="Proteomes" id="UP000507222"/>
    </source>
</evidence>
<feature type="region of interest" description="Disordered" evidence="1">
    <location>
        <begin position="1"/>
        <end position="48"/>
    </location>
</feature>
<gene>
    <name evidence="2" type="ORF">CURHAP_LOCUS40036</name>
</gene>
<organism evidence="2 3">
    <name type="scientific">Prunus armeniaca</name>
    <name type="common">Apricot</name>
    <name type="synonym">Armeniaca vulgaris</name>
    <dbReference type="NCBI Taxonomy" id="36596"/>
    <lineage>
        <taxon>Eukaryota</taxon>
        <taxon>Viridiplantae</taxon>
        <taxon>Streptophyta</taxon>
        <taxon>Embryophyta</taxon>
        <taxon>Tracheophyta</taxon>
        <taxon>Spermatophyta</taxon>
        <taxon>Magnoliopsida</taxon>
        <taxon>eudicotyledons</taxon>
        <taxon>Gunneridae</taxon>
        <taxon>Pentapetalae</taxon>
        <taxon>rosids</taxon>
        <taxon>fabids</taxon>
        <taxon>Rosales</taxon>
        <taxon>Rosaceae</taxon>
        <taxon>Amygdaloideae</taxon>
        <taxon>Amygdaleae</taxon>
        <taxon>Prunus</taxon>
    </lineage>
</organism>